<evidence type="ECO:0000313" key="5">
    <source>
        <dbReference type="Proteomes" id="UP001162001"/>
    </source>
</evidence>
<keyword evidence="5" id="KW-1185">Reference proteome</keyword>
<dbReference type="Gene3D" id="2.60.34.10">
    <property type="entry name" value="Substrate Binding Domain Of DNAk, Chain A, domain 1"/>
    <property type="match status" value="1"/>
</dbReference>
<reference evidence="4 5" key="1">
    <citation type="submission" date="2020-04" db="EMBL/GenBank/DDBJ databases">
        <title>Advantages and limits of metagenomic assembly and binning of a giant virus.</title>
        <authorList>
            <person name="Schulz F."/>
            <person name="Andreani J."/>
            <person name="Francis R."/>
            <person name="Boudjemaa H."/>
            <person name="Bou Khalil J.Y."/>
            <person name="Lee J."/>
            <person name="La Scola B."/>
            <person name="Woyke T."/>
        </authorList>
    </citation>
    <scope>NUCLEOTIDE SEQUENCE [LARGE SCALE GENOMIC DNA]</scope>
    <source>
        <strain evidence="4 5">FV1/VV64</strain>
    </source>
</reference>
<evidence type="ECO:0000313" key="4">
    <source>
        <dbReference type="EMBL" id="QKF93850.1"/>
    </source>
</evidence>
<dbReference type="PANTHER" id="PTHR19375">
    <property type="entry name" value="HEAT SHOCK PROTEIN 70KDA"/>
    <property type="match status" value="1"/>
</dbReference>
<accession>A0A7D3USV7</accession>
<keyword evidence="2" id="KW-0067">ATP-binding</keyword>
<evidence type="ECO:0000256" key="2">
    <source>
        <dbReference type="ARBA" id="ARBA00022840"/>
    </source>
</evidence>
<evidence type="ECO:0000256" key="3">
    <source>
        <dbReference type="SAM" id="MobiDB-lite"/>
    </source>
</evidence>
<dbReference type="InterPro" id="IPR043129">
    <property type="entry name" value="ATPase_NBD"/>
</dbReference>
<dbReference type="GO" id="GO:0005524">
    <property type="term" value="F:ATP binding"/>
    <property type="evidence" value="ECO:0007669"/>
    <property type="project" value="UniProtKB-KW"/>
</dbReference>
<sequence>MGTFDVSLLTLDNGLFEVKATSGNTHLGGEDFDNKLVTWCLKEFQTKNKSLDITAVMKNKKVLSRLKSACEKAKKTLSGTTSTTIDVESLYDGIDFKTNISRAKFEALCIDDFKKCLEPVEQVLKDSKMSKSQVTDIVLVGGSTRIPKVREILKEYFNGKDPKQDINPDEAVAYGAAVQGAILSKVDHKSITDIVLVDVTPLSLGIETAGGQMAKIIQRNSTIPCCKEQVFSTYSDNQPGVTVKVYEGEREFTKYNNPLGTFELTGIPPMPRSVPKINVKFDIDANGILNVTAVEESTGKSNKITIKNDKNRFSPDELNKMVEDAKKFAEEDKKNKERLDAKNDFENYVYNVRNSTNTEDYKAKLGEENAKKLHEIITESIQWVESNQDLTKEEYKEKREEVERQVTPILMEAYKKDQPEMPKGPKGKKSNEPTVDEVD</sequence>
<dbReference type="SUPFAM" id="SSF53067">
    <property type="entry name" value="Actin-like ATPase domain"/>
    <property type="match status" value="1"/>
</dbReference>
<dbReference type="InterPro" id="IPR013126">
    <property type="entry name" value="Hsp_70_fam"/>
</dbReference>
<dbReference type="SUPFAM" id="SSF100934">
    <property type="entry name" value="Heat shock protein 70kD (HSP70), C-terminal subdomain"/>
    <property type="match status" value="1"/>
</dbReference>
<feature type="region of interest" description="Disordered" evidence="3">
    <location>
        <begin position="413"/>
        <end position="439"/>
    </location>
</feature>
<protein>
    <submittedName>
        <fullName evidence="4">Hsp70 protein</fullName>
    </submittedName>
</protein>
<proteinExistence type="predicted"/>
<gene>
    <name evidence="4" type="ORF">Fadolivirus_1_392</name>
</gene>
<dbReference type="Pfam" id="PF00012">
    <property type="entry name" value="HSP70"/>
    <property type="match status" value="1"/>
</dbReference>
<dbReference type="InterPro" id="IPR029048">
    <property type="entry name" value="HSP70_C_sf"/>
</dbReference>
<keyword evidence="1" id="KW-0547">Nucleotide-binding</keyword>
<evidence type="ECO:0000256" key="1">
    <source>
        <dbReference type="ARBA" id="ARBA00022741"/>
    </source>
</evidence>
<dbReference type="Gene3D" id="1.20.1270.10">
    <property type="match status" value="1"/>
</dbReference>
<dbReference type="FunFam" id="3.90.640.10:FF:000002">
    <property type="entry name" value="Heat shock 70 kDa"/>
    <property type="match status" value="1"/>
</dbReference>
<dbReference type="GO" id="GO:0140662">
    <property type="term" value="F:ATP-dependent protein folding chaperone"/>
    <property type="evidence" value="ECO:0007669"/>
    <property type="project" value="InterPro"/>
</dbReference>
<dbReference type="FunFam" id="2.60.34.10:FF:000002">
    <property type="entry name" value="Heat shock 70 kDa"/>
    <property type="match status" value="1"/>
</dbReference>
<dbReference type="Gene3D" id="3.90.640.10">
    <property type="entry name" value="Actin, Chain A, domain 4"/>
    <property type="match status" value="1"/>
</dbReference>
<dbReference type="SUPFAM" id="SSF100920">
    <property type="entry name" value="Heat shock protein 70kD (HSP70), peptide-binding domain"/>
    <property type="match status" value="1"/>
</dbReference>
<dbReference type="InterPro" id="IPR018181">
    <property type="entry name" value="Heat_shock_70_CS"/>
</dbReference>
<dbReference type="Proteomes" id="UP001162001">
    <property type="component" value="Segment"/>
</dbReference>
<dbReference type="Gene3D" id="3.30.420.40">
    <property type="match status" value="2"/>
</dbReference>
<name>A0A7D3USV7_9VIRU</name>
<dbReference type="PRINTS" id="PR00301">
    <property type="entry name" value="HEATSHOCK70"/>
</dbReference>
<dbReference type="PROSITE" id="PS01036">
    <property type="entry name" value="HSP70_3"/>
    <property type="match status" value="1"/>
</dbReference>
<organism evidence="4 5">
    <name type="scientific">Fadolivirus FV1/VV64</name>
    <dbReference type="NCBI Taxonomy" id="3070911"/>
    <lineage>
        <taxon>Viruses</taxon>
        <taxon>Varidnaviria</taxon>
        <taxon>Bamfordvirae</taxon>
        <taxon>Nucleocytoviricota</taxon>
        <taxon>Megaviricetes</taxon>
        <taxon>Imitervirales</taxon>
        <taxon>Mimiviridae</taxon>
        <taxon>Klosneuvirinae</taxon>
        <taxon>Fadolivirus</taxon>
        <taxon>Fadolivirus algeromassiliense</taxon>
    </lineage>
</organism>
<dbReference type="EMBL" id="MT418680">
    <property type="protein sequence ID" value="QKF93850.1"/>
    <property type="molecule type" value="Genomic_DNA"/>
</dbReference>
<dbReference type="InterPro" id="IPR029047">
    <property type="entry name" value="HSP70_peptide-bd_sf"/>
</dbReference>